<evidence type="ECO:0000313" key="6">
    <source>
        <dbReference type="EMBL" id="OQO10037.1"/>
    </source>
</evidence>
<comment type="subcellular location">
    <subcellularLocation>
        <location evidence="1">Cytoplasm</location>
        <location evidence="1">Cytoskeleton</location>
    </subcellularLocation>
</comment>
<keyword evidence="2" id="KW-0963">Cytoplasm</keyword>
<keyword evidence="7" id="KW-1185">Reference proteome</keyword>
<reference evidence="7" key="1">
    <citation type="submission" date="2017-03" db="EMBL/GenBank/DDBJ databases">
        <title>Genomes of endolithic fungi from Antarctica.</title>
        <authorList>
            <person name="Coleine C."/>
            <person name="Masonjones S."/>
            <person name="Stajich J.E."/>
        </authorList>
    </citation>
    <scope>NUCLEOTIDE SEQUENCE [LARGE SCALE GENOMIC DNA]</scope>
    <source>
        <strain evidence="7">CCFEE 5527</strain>
    </source>
</reference>
<dbReference type="Gene3D" id="2.160.10.10">
    <property type="entry name" value="Hexapeptide repeat proteins"/>
    <property type="match status" value="1"/>
</dbReference>
<proteinExistence type="inferred from homology"/>
<dbReference type="InParanoid" id="A0A1V8TF79"/>
<dbReference type="PANTHER" id="PTHR46126">
    <property type="entry name" value="DYNACTIN SUBUNIT 5"/>
    <property type="match status" value="1"/>
</dbReference>
<evidence type="ECO:0000256" key="3">
    <source>
        <dbReference type="ARBA" id="ARBA00023212"/>
    </source>
</evidence>
<protein>
    <recommendedName>
        <fullName evidence="5">Dynactin subunit 5</fullName>
    </recommendedName>
</protein>
<evidence type="ECO:0000256" key="1">
    <source>
        <dbReference type="ARBA" id="ARBA00004245"/>
    </source>
</evidence>
<comment type="similarity">
    <text evidence="4">Belongs to the dynactin subunits 5/6 family. Dynactin subunit 5 subfamily.</text>
</comment>
<dbReference type="STRING" id="1507870.A0A1V8TF79"/>
<dbReference type="Pfam" id="PF21711">
    <property type="entry name" value="DCTN5"/>
    <property type="match status" value="1"/>
</dbReference>
<dbReference type="OrthoDB" id="417208at2759"/>
<gene>
    <name evidence="6" type="ORF">B0A48_04393</name>
</gene>
<organism evidence="6 7">
    <name type="scientific">Cryoendolithus antarcticus</name>
    <dbReference type="NCBI Taxonomy" id="1507870"/>
    <lineage>
        <taxon>Eukaryota</taxon>
        <taxon>Fungi</taxon>
        <taxon>Dikarya</taxon>
        <taxon>Ascomycota</taxon>
        <taxon>Pezizomycotina</taxon>
        <taxon>Dothideomycetes</taxon>
        <taxon>Dothideomycetidae</taxon>
        <taxon>Cladosporiales</taxon>
        <taxon>Cladosporiaceae</taxon>
        <taxon>Cryoendolithus</taxon>
    </lineage>
</organism>
<evidence type="ECO:0000313" key="7">
    <source>
        <dbReference type="Proteomes" id="UP000192596"/>
    </source>
</evidence>
<keyword evidence="3" id="KW-0206">Cytoskeleton</keyword>
<dbReference type="InterPro" id="IPR011004">
    <property type="entry name" value="Trimer_LpxA-like_sf"/>
</dbReference>
<sequence>MSRPGPVSRRSVKTEYIETETGNRISRKARIEGKPHIQLGGKSMIMAGVILRGDLHRKPESSADDERKDKTVITAISIGRGCVISTGCVLHPPSRISKEQMTYFPIRIQDNVFIGPDTHISAGTIGANCHIGAGCVLSPFSYIRENCKILPGTVVPHSMTIPPGCVVGGKPARILGEVGDGWGHGGGGDGEERVEGGDLKRLVKAIK</sequence>
<comment type="caution">
    <text evidence="6">The sequence shown here is derived from an EMBL/GenBank/DDBJ whole genome shotgun (WGS) entry which is preliminary data.</text>
</comment>
<evidence type="ECO:0000256" key="4">
    <source>
        <dbReference type="ARBA" id="ARBA00034706"/>
    </source>
</evidence>
<dbReference type="Proteomes" id="UP000192596">
    <property type="component" value="Unassembled WGS sequence"/>
</dbReference>
<dbReference type="InterPro" id="IPR047125">
    <property type="entry name" value="DCTN5"/>
</dbReference>
<dbReference type="SUPFAM" id="SSF51161">
    <property type="entry name" value="Trimeric LpxA-like enzymes"/>
    <property type="match status" value="1"/>
</dbReference>
<evidence type="ECO:0000256" key="5">
    <source>
        <dbReference type="ARBA" id="ARBA00034865"/>
    </source>
</evidence>
<dbReference type="PANTHER" id="PTHR46126:SF1">
    <property type="entry name" value="DYNACTIN SUBUNIT 5"/>
    <property type="match status" value="1"/>
</dbReference>
<name>A0A1V8TF79_9PEZI</name>
<accession>A0A1V8TF79</accession>
<dbReference type="AlphaFoldDB" id="A0A1V8TF79"/>
<dbReference type="GO" id="GO:0005869">
    <property type="term" value="C:dynactin complex"/>
    <property type="evidence" value="ECO:0007669"/>
    <property type="project" value="TreeGrafter"/>
</dbReference>
<evidence type="ECO:0000256" key="2">
    <source>
        <dbReference type="ARBA" id="ARBA00022490"/>
    </source>
</evidence>
<dbReference type="EMBL" id="NAJO01000009">
    <property type="protein sequence ID" value="OQO10037.1"/>
    <property type="molecule type" value="Genomic_DNA"/>
</dbReference>